<evidence type="ECO:0000256" key="10">
    <source>
        <dbReference type="SAM" id="Phobius"/>
    </source>
</evidence>
<feature type="transmembrane region" description="Helical" evidence="10">
    <location>
        <begin position="162"/>
        <end position="188"/>
    </location>
</feature>
<dbReference type="OMA" id="QQWDVQC"/>
<feature type="chain" id="PRO_5017188906" evidence="11">
    <location>
        <begin position="21"/>
        <end position="224"/>
    </location>
</feature>
<keyword evidence="8" id="KW-0393">Immunoglobulin domain</keyword>
<evidence type="ECO:0000256" key="8">
    <source>
        <dbReference type="ARBA" id="ARBA00023319"/>
    </source>
</evidence>
<reference evidence="12" key="3">
    <citation type="submission" date="2025-08" db="UniProtKB">
        <authorList>
            <consortium name="Ensembl"/>
        </authorList>
    </citation>
    <scope>IDENTIFICATION</scope>
    <source>
        <strain evidence="12">JP 163 A</strain>
    </source>
</reference>
<evidence type="ECO:0000256" key="7">
    <source>
        <dbReference type="ARBA" id="ARBA00023180"/>
    </source>
</evidence>
<evidence type="ECO:0000256" key="2">
    <source>
        <dbReference type="ARBA" id="ARBA00022692"/>
    </source>
</evidence>
<feature type="signal peptide" evidence="11">
    <location>
        <begin position="1"/>
        <end position="20"/>
    </location>
</feature>
<dbReference type="PANTHER" id="PTHR11494">
    <property type="entry name" value="CYTOTOXIC T-LYMPHOCYTE PROTEIN"/>
    <property type="match status" value="1"/>
</dbReference>
<evidence type="ECO:0000256" key="9">
    <source>
        <dbReference type="SAM" id="MobiDB-lite"/>
    </source>
</evidence>
<evidence type="ECO:0000256" key="3">
    <source>
        <dbReference type="ARBA" id="ARBA00022729"/>
    </source>
</evidence>
<feature type="region of interest" description="Disordered" evidence="9">
    <location>
        <begin position="198"/>
        <end position="224"/>
    </location>
</feature>
<keyword evidence="2 10" id="KW-0812">Transmembrane</keyword>
<dbReference type="Ensembl" id="ENSXMAT00000024212.1">
    <property type="protein sequence ID" value="ENSXMAP00000020643.1"/>
    <property type="gene ID" value="ENSXMAG00000024149.1"/>
</dbReference>
<dbReference type="OrthoDB" id="8654606at2759"/>
<reference evidence="13" key="2">
    <citation type="journal article" date="2013" name="Nat. Genet.">
        <title>The genome of the platyfish, Xiphophorus maculatus, provides insights into evolutionary adaptation and several complex traits.</title>
        <authorList>
            <person name="Schartl M."/>
            <person name="Walter R.B."/>
            <person name="Shen Y."/>
            <person name="Garcia T."/>
            <person name="Catchen J."/>
            <person name="Amores A."/>
            <person name="Braasch I."/>
            <person name="Chalopin D."/>
            <person name="Volff J.N."/>
            <person name="Lesch K.P."/>
            <person name="Bisazza A."/>
            <person name="Minx P."/>
            <person name="Hillier L."/>
            <person name="Wilson R.K."/>
            <person name="Fuerstenberg S."/>
            <person name="Boore J."/>
            <person name="Searle S."/>
            <person name="Postlethwait J.H."/>
            <person name="Warren W.C."/>
        </authorList>
    </citation>
    <scope>NUCLEOTIDE SEQUENCE [LARGE SCALE GENOMIC DNA]</scope>
    <source>
        <strain evidence="13">JP 163 A</strain>
    </source>
</reference>
<proteinExistence type="predicted"/>
<keyword evidence="6" id="KW-1015">Disulfide bond</keyword>
<evidence type="ECO:0000256" key="5">
    <source>
        <dbReference type="ARBA" id="ARBA00023136"/>
    </source>
</evidence>
<dbReference type="KEGG" id="xma:111607689"/>
<keyword evidence="3 11" id="KW-0732">Signal</keyword>
<keyword evidence="5 10" id="KW-0472">Membrane</keyword>
<organism evidence="12 13">
    <name type="scientific">Xiphophorus maculatus</name>
    <name type="common">Southern platyfish</name>
    <name type="synonym">Platypoecilus maculatus</name>
    <dbReference type="NCBI Taxonomy" id="8083"/>
    <lineage>
        <taxon>Eukaryota</taxon>
        <taxon>Metazoa</taxon>
        <taxon>Chordata</taxon>
        <taxon>Craniata</taxon>
        <taxon>Vertebrata</taxon>
        <taxon>Euteleostomi</taxon>
        <taxon>Actinopterygii</taxon>
        <taxon>Neopterygii</taxon>
        <taxon>Teleostei</taxon>
        <taxon>Neoteleostei</taxon>
        <taxon>Acanthomorphata</taxon>
        <taxon>Ovalentaria</taxon>
        <taxon>Atherinomorphae</taxon>
        <taxon>Cyprinodontiformes</taxon>
        <taxon>Poeciliidae</taxon>
        <taxon>Poeciliinae</taxon>
        <taxon>Xiphophorus</taxon>
    </lineage>
</organism>
<accession>A0A3B5PN97</accession>
<evidence type="ECO:0000256" key="11">
    <source>
        <dbReference type="SAM" id="SignalP"/>
    </source>
</evidence>
<evidence type="ECO:0000313" key="13">
    <source>
        <dbReference type="Proteomes" id="UP000002852"/>
    </source>
</evidence>
<keyword evidence="7" id="KW-0325">Glycoprotein</keyword>
<evidence type="ECO:0000313" key="12">
    <source>
        <dbReference type="Ensembl" id="ENSXMAP00000020643.1"/>
    </source>
</evidence>
<dbReference type="GO" id="GO:0050852">
    <property type="term" value="P:T cell receptor signaling pathway"/>
    <property type="evidence" value="ECO:0007669"/>
    <property type="project" value="TreeGrafter"/>
</dbReference>
<evidence type="ECO:0000256" key="1">
    <source>
        <dbReference type="ARBA" id="ARBA00004479"/>
    </source>
</evidence>
<dbReference type="RefSeq" id="XP_023185761.1">
    <property type="nucleotide sequence ID" value="XM_023329993.1"/>
</dbReference>
<keyword evidence="13" id="KW-1185">Reference proteome</keyword>
<evidence type="ECO:0000256" key="6">
    <source>
        <dbReference type="ARBA" id="ARBA00023157"/>
    </source>
</evidence>
<dbReference type="GeneID" id="111607689"/>
<reference evidence="12" key="4">
    <citation type="submission" date="2025-09" db="UniProtKB">
        <authorList>
            <consortium name="Ensembl"/>
        </authorList>
    </citation>
    <scope>IDENTIFICATION</scope>
    <source>
        <strain evidence="12">JP 163 A</strain>
    </source>
</reference>
<dbReference type="Proteomes" id="UP000002852">
    <property type="component" value="Unassembled WGS sequence"/>
</dbReference>
<keyword evidence="4 10" id="KW-1133">Transmembrane helix</keyword>
<feature type="compositionally biased region" description="Basic residues" evidence="9">
    <location>
        <begin position="206"/>
        <end position="224"/>
    </location>
</feature>
<protein>
    <submittedName>
        <fullName evidence="12">Uncharacterized LOC111607689</fullName>
    </submittedName>
</protein>
<reference evidence="13" key="1">
    <citation type="submission" date="2012-01" db="EMBL/GenBank/DDBJ databases">
        <authorList>
            <person name="Walter R."/>
            <person name="Schartl M."/>
            <person name="Warren W."/>
        </authorList>
    </citation>
    <scope>NUCLEOTIDE SEQUENCE [LARGE SCALE GENOMIC DNA]</scope>
    <source>
        <strain evidence="13">JP 163 A</strain>
    </source>
</reference>
<dbReference type="GO" id="GO:0009897">
    <property type="term" value="C:external side of plasma membrane"/>
    <property type="evidence" value="ECO:0007669"/>
    <property type="project" value="TreeGrafter"/>
</dbReference>
<evidence type="ECO:0000256" key="4">
    <source>
        <dbReference type="ARBA" id="ARBA00022989"/>
    </source>
</evidence>
<dbReference type="PANTHER" id="PTHR11494:SF9">
    <property type="entry name" value="SI:DKEY-1H24.6"/>
    <property type="match status" value="1"/>
</dbReference>
<dbReference type="InParanoid" id="A0A3B5PN97"/>
<dbReference type="GO" id="GO:0042129">
    <property type="term" value="P:regulation of T cell proliferation"/>
    <property type="evidence" value="ECO:0007669"/>
    <property type="project" value="InterPro"/>
</dbReference>
<comment type="subcellular location">
    <subcellularLocation>
        <location evidence="1">Membrane</location>
        <topology evidence="1">Single-pass type I membrane protein</topology>
    </subcellularLocation>
</comment>
<name>A0A3B5PN97_XIPMA</name>
<dbReference type="InterPro" id="IPR040216">
    <property type="entry name" value="CTLA4/CD28"/>
</dbReference>
<dbReference type="AlphaFoldDB" id="A0A3B5PN97"/>
<dbReference type="GeneTree" id="ENSGT00990000203779"/>
<sequence>MMGVYWLLIILLSCTSPSRCSEQQWDVQCTTTKSPKYVFVPCPNMTAGHAKAKDKDTEVTYKLFKNQKMIQVYPNTQKPHNRTDLDIYPEKDQNGTLTGFRLTRKANTKQAIYMCEGTVTYPPPVISSNSTVLILEEGQGCPRKTEECKTNKPEEQKAGTPVWIWIVVVALLSTYSLAATITALIIWYKMKDADSQSDYINTKPRPPAKRRKKRGLQHPIPKHF</sequence>